<keyword evidence="2" id="KW-1185">Reference proteome</keyword>
<accession>A0ABW4CLN0</accession>
<reference evidence="2" key="1">
    <citation type="journal article" date="2019" name="Int. J. Syst. Evol. Microbiol.">
        <title>The Global Catalogue of Microorganisms (GCM) 10K type strain sequencing project: providing services to taxonomists for standard genome sequencing and annotation.</title>
        <authorList>
            <consortium name="The Broad Institute Genomics Platform"/>
            <consortium name="The Broad Institute Genome Sequencing Center for Infectious Disease"/>
            <person name="Wu L."/>
            <person name="Ma J."/>
        </authorList>
    </citation>
    <scope>NUCLEOTIDE SEQUENCE [LARGE SCALE GENOMIC DNA]</scope>
    <source>
        <strain evidence="2">CCM 8980</strain>
    </source>
</reference>
<comment type="caution">
    <text evidence="1">The sequence shown here is derived from an EMBL/GenBank/DDBJ whole genome shotgun (WGS) entry which is preliminary data.</text>
</comment>
<sequence>MEVTKGAIVQCKPNGNMEHPFTGKVEKVYENSAFVSIIEYDDEDTMNARELLFRAVIAKKKMKVLKAGEPMPLPAIDEVG</sequence>
<dbReference type="Proteomes" id="UP001597196">
    <property type="component" value="Unassembled WGS sequence"/>
</dbReference>
<name>A0ABW4CLN0_9LACO</name>
<dbReference type="RefSeq" id="WP_125695883.1">
    <property type="nucleotide sequence ID" value="NZ_BOLQ01000016.1"/>
</dbReference>
<dbReference type="EMBL" id="JBHTOC010000028">
    <property type="protein sequence ID" value="MFD1431044.1"/>
    <property type="molecule type" value="Genomic_DNA"/>
</dbReference>
<protein>
    <submittedName>
        <fullName evidence="1">DUF2187 domain-containing protein</fullName>
    </submittedName>
</protein>
<organism evidence="1 2">
    <name type="scientific">Lacticaseibacillus mingshuiensis</name>
    <dbReference type="NCBI Taxonomy" id="2799574"/>
    <lineage>
        <taxon>Bacteria</taxon>
        <taxon>Bacillati</taxon>
        <taxon>Bacillota</taxon>
        <taxon>Bacilli</taxon>
        <taxon>Lactobacillales</taxon>
        <taxon>Lactobacillaceae</taxon>
        <taxon>Lacticaseibacillus</taxon>
    </lineage>
</organism>
<evidence type="ECO:0000313" key="2">
    <source>
        <dbReference type="Proteomes" id="UP001597196"/>
    </source>
</evidence>
<proteinExistence type="predicted"/>
<gene>
    <name evidence="1" type="ORF">ACFQ4P_12580</name>
</gene>
<evidence type="ECO:0000313" key="1">
    <source>
        <dbReference type="EMBL" id="MFD1431044.1"/>
    </source>
</evidence>